<keyword evidence="1" id="KW-0472">Membrane</keyword>
<reference evidence="2 3" key="1">
    <citation type="submission" date="2021-01" db="EMBL/GenBank/DDBJ databases">
        <title>Whole genome shotgun sequence of Planobispora siamensis NBRC 107568.</title>
        <authorList>
            <person name="Komaki H."/>
            <person name="Tamura T."/>
        </authorList>
    </citation>
    <scope>NUCLEOTIDE SEQUENCE [LARGE SCALE GENOMIC DNA]</scope>
    <source>
        <strain evidence="2 3">NBRC 107568</strain>
    </source>
</reference>
<accession>A0A8J3WIN3</accession>
<sequence>MTSSSPGSSSAGNELRATVAARRDLGPEFEDSLIEGFLEKVDLEIDRRVDERIARQAGKLAPAVNPTVAAGQRLALAIVSMVLGVGVTIALPFAGDDFAYLILVAWAGIIAVNFAFARGGRER</sequence>
<feature type="transmembrane region" description="Helical" evidence="1">
    <location>
        <begin position="74"/>
        <end position="92"/>
    </location>
</feature>
<organism evidence="2 3">
    <name type="scientific">Planobispora siamensis</name>
    <dbReference type="NCBI Taxonomy" id="936338"/>
    <lineage>
        <taxon>Bacteria</taxon>
        <taxon>Bacillati</taxon>
        <taxon>Actinomycetota</taxon>
        <taxon>Actinomycetes</taxon>
        <taxon>Streptosporangiales</taxon>
        <taxon>Streptosporangiaceae</taxon>
        <taxon>Planobispora</taxon>
    </lineage>
</organism>
<dbReference type="Proteomes" id="UP000619788">
    <property type="component" value="Unassembled WGS sequence"/>
</dbReference>
<keyword evidence="1" id="KW-1133">Transmembrane helix</keyword>
<keyword evidence="1" id="KW-0812">Transmembrane</keyword>
<feature type="transmembrane region" description="Helical" evidence="1">
    <location>
        <begin position="98"/>
        <end position="117"/>
    </location>
</feature>
<evidence type="ECO:0000256" key="1">
    <source>
        <dbReference type="SAM" id="Phobius"/>
    </source>
</evidence>
<evidence type="ECO:0000313" key="2">
    <source>
        <dbReference type="EMBL" id="GIH90753.1"/>
    </source>
</evidence>
<dbReference type="EMBL" id="BOOJ01000012">
    <property type="protein sequence ID" value="GIH90753.1"/>
    <property type="molecule type" value="Genomic_DNA"/>
</dbReference>
<gene>
    <name evidence="2" type="ORF">Psi01_13830</name>
</gene>
<evidence type="ECO:0000313" key="3">
    <source>
        <dbReference type="Proteomes" id="UP000619788"/>
    </source>
</evidence>
<name>A0A8J3WIN3_9ACTN</name>
<proteinExistence type="predicted"/>
<evidence type="ECO:0008006" key="4">
    <source>
        <dbReference type="Google" id="ProtNLM"/>
    </source>
</evidence>
<dbReference type="RefSeq" id="WP_204063077.1">
    <property type="nucleotide sequence ID" value="NZ_BOOJ01000012.1"/>
</dbReference>
<keyword evidence="3" id="KW-1185">Reference proteome</keyword>
<protein>
    <recommendedName>
        <fullName evidence="4">Integral membrane protein</fullName>
    </recommendedName>
</protein>
<comment type="caution">
    <text evidence="2">The sequence shown here is derived from an EMBL/GenBank/DDBJ whole genome shotgun (WGS) entry which is preliminary data.</text>
</comment>
<dbReference type="AlphaFoldDB" id="A0A8J3WIN3"/>